<protein>
    <submittedName>
        <fullName evidence="2">Uncharacterized protein</fullName>
    </submittedName>
</protein>
<feature type="compositionally biased region" description="Polar residues" evidence="1">
    <location>
        <begin position="83"/>
        <end position="92"/>
    </location>
</feature>
<reference evidence="2" key="1">
    <citation type="submission" date="2019-11" db="EMBL/GenBank/DDBJ databases">
        <authorList>
            <person name="Liu Y."/>
            <person name="Hou J."/>
            <person name="Li T.-Q."/>
            <person name="Guan C.-H."/>
            <person name="Wu X."/>
            <person name="Wu H.-Z."/>
            <person name="Ling F."/>
            <person name="Zhang R."/>
            <person name="Shi X.-G."/>
            <person name="Ren J.-P."/>
            <person name="Chen E.-F."/>
            <person name="Sun J.-M."/>
        </authorList>
    </citation>
    <scope>NUCLEOTIDE SEQUENCE</scope>
    <source>
        <strain evidence="2">Adult_tree_wgs_1</strain>
        <tissue evidence="2">Leaves</tissue>
    </source>
</reference>
<dbReference type="Proteomes" id="UP000626092">
    <property type="component" value="Unassembled WGS sequence"/>
</dbReference>
<proteinExistence type="predicted"/>
<feature type="compositionally biased region" description="Basic and acidic residues" evidence="1">
    <location>
        <begin position="44"/>
        <end position="60"/>
    </location>
</feature>
<feature type="region of interest" description="Disordered" evidence="1">
    <location>
        <begin position="44"/>
        <end position="110"/>
    </location>
</feature>
<comment type="caution">
    <text evidence="2">The sequence shown here is derived from an EMBL/GenBank/DDBJ whole genome shotgun (WGS) entry which is preliminary data.</text>
</comment>
<evidence type="ECO:0000256" key="1">
    <source>
        <dbReference type="SAM" id="MobiDB-lite"/>
    </source>
</evidence>
<name>A0A834LGY3_RHOSS</name>
<evidence type="ECO:0000313" key="2">
    <source>
        <dbReference type="EMBL" id="KAF7135386.1"/>
    </source>
</evidence>
<evidence type="ECO:0000313" key="3">
    <source>
        <dbReference type="Proteomes" id="UP000626092"/>
    </source>
</evidence>
<feature type="compositionally biased region" description="Acidic residues" evidence="1">
    <location>
        <begin position="96"/>
        <end position="110"/>
    </location>
</feature>
<organism evidence="2 3">
    <name type="scientific">Rhododendron simsii</name>
    <name type="common">Sims's rhododendron</name>
    <dbReference type="NCBI Taxonomy" id="118357"/>
    <lineage>
        <taxon>Eukaryota</taxon>
        <taxon>Viridiplantae</taxon>
        <taxon>Streptophyta</taxon>
        <taxon>Embryophyta</taxon>
        <taxon>Tracheophyta</taxon>
        <taxon>Spermatophyta</taxon>
        <taxon>Magnoliopsida</taxon>
        <taxon>eudicotyledons</taxon>
        <taxon>Gunneridae</taxon>
        <taxon>Pentapetalae</taxon>
        <taxon>asterids</taxon>
        <taxon>Ericales</taxon>
        <taxon>Ericaceae</taxon>
        <taxon>Ericoideae</taxon>
        <taxon>Rhodoreae</taxon>
        <taxon>Rhododendron</taxon>
    </lineage>
</organism>
<dbReference type="EMBL" id="WJXA01000008">
    <property type="protein sequence ID" value="KAF7135386.1"/>
    <property type="molecule type" value="Genomic_DNA"/>
</dbReference>
<dbReference type="OrthoDB" id="1422649at2759"/>
<dbReference type="AlphaFoldDB" id="A0A834LGY3"/>
<sequence>MEGSRSREISVEKSSNLVSCSYEEGTEVVSKHLLLAKDELAILRSSREPRPASGGKEKAVKKSRKCHGYGLTGQSHDKRNWPNLLNISSQDVRLNDDDDMSNDDDECKCL</sequence>
<accession>A0A834LGY3</accession>
<keyword evidence="3" id="KW-1185">Reference proteome</keyword>
<gene>
    <name evidence="2" type="ORF">RHSIM_Rhsim08G0142900</name>
</gene>